<dbReference type="Pfam" id="PF09997">
    <property type="entry name" value="DUF2238"/>
    <property type="match status" value="1"/>
</dbReference>
<keyword evidence="1" id="KW-1133">Transmembrane helix</keyword>
<feature type="transmembrane region" description="Helical" evidence="1">
    <location>
        <begin position="17"/>
        <end position="35"/>
    </location>
</feature>
<keyword evidence="1" id="KW-0472">Membrane</keyword>
<keyword evidence="1" id="KW-0812">Transmembrane</keyword>
<feature type="transmembrane region" description="Helical" evidence="1">
    <location>
        <begin position="86"/>
        <end position="110"/>
    </location>
</feature>
<evidence type="ECO:0000313" key="2">
    <source>
        <dbReference type="EMBL" id="MBB6446920.1"/>
    </source>
</evidence>
<evidence type="ECO:0008006" key="4">
    <source>
        <dbReference type="Google" id="ProtNLM"/>
    </source>
</evidence>
<reference evidence="2 3" key="1">
    <citation type="submission" date="2020-08" db="EMBL/GenBank/DDBJ databases">
        <title>Genomic Encyclopedia of Type Strains, Phase IV (KMG-IV): sequencing the most valuable type-strain genomes for metagenomic binning, comparative biology and taxonomic classification.</title>
        <authorList>
            <person name="Goeker M."/>
        </authorList>
    </citation>
    <scope>NUCLEOTIDE SEQUENCE [LARGE SCALE GENOMIC DNA]</scope>
    <source>
        <strain evidence="2 3">DSM 5391</strain>
    </source>
</reference>
<dbReference type="Proteomes" id="UP000531594">
    <property type="component" value="Unassembled WGS sequence"/>
</dbReference>
<dbReference type="AlphaFoldDB" id="A0A7X0LWT9"/>
<protein>
    <recommendedName>
        <fullName evidence="4">Membrane-spanning protein</fullName>
    </recommendedName>
</protein>
<accession>A0A7X0LWT9</accession>
<keyword evidence="3" id="KW-1185">Reference proteome</keyword>
<name>A0A7X0LWT9_9BACI</name>
<dbReference type="InterPro" id="IPR014509">
    <property type="entry name" value="YjdF-like"/>
</dbReference>
<proteinExistence type="predicted"/>
<feature type="transmembrane region" description="Helical" evidence="1">
    <location>
        <begin position="116"/>
        <end position="137"/>
    </location>
</feature>
<dbReference type="RefSeq" id="WP_221452372.1">
    <property type="nucleotide sequence ID" value="NZ_JACHGK010000014.1"/>
</dbReference>
<gene>
    <name evidence="2" type="ORF">HNR53_003585</name>
</gene>
<feature type="transmembrane region" description="Helical" evidence="1">
    <location>
        <begin position="149"/>
        <end position="169"/>
    </location>
</feature>
<dbReference type="EMBL" id="JACHGK010000014">
    <property type="protein sequence ID" value="MBB6446920.1"/>
    <property type="molecule type" value="Genomic_DNA"/>
</dbReference>
<evidence type="ECO:0000313" key="3">
    <source>
        <dbReference type="Proteomes" id="UP000531594"/>
    </source>
</evidence>
<comment type="caution">
    <text evidence="2">The sequence shown here is derived from an EMBL/GenBank/DDBJ whole genome shotgun (WGS) entry which is preliminary data.</text>
</comment>
<evidence type="ECO:0000256" key="1">
    <source>
        <dbReference type="SAM" id="Phobius"/>
    </source>
</evidence>
<feature type="transmembrane region" description="Helical" evidence="1">
    <location>
        <begin position="55"/>
        <end position="74"/>
    </location>
</feature>
<sequence length="240" mass="27440">MGTIQENTRKWKNITRLLLLVTLLLSILFIIIRIAQAPTKPPDTGQFIKVKSDYVLTLLQCCLGIVVMRIPAFIERKKAIDIPDMMEIIYFLFLFCAIYLGEVHNFYYLVPYWDNILHAFSGAMLGAMGIISVTLLNDEKHLNVKLSPFFIVFFGFCFALTAGTIWEIYEFLADGILSLNMQKFILANGSILVGREALSDTMMDLIVDALSALLVSVIGYFNLKKQKRHEFQDKKRIIRV</sequence>
<organism evidence="2 3">
    <name type="scientific">Bacillus benzoevorans</name>
    <dbReference type="NCBI Taxonomy" id="1456"/>
    <lineage>
        <taxon>Bacteria</taxon>
        <taxon>Bacillati</taxon>
        <taxon>Bacillota</taxon>
        <taxon>Bacilli</taxon>
        <taxon>Bacillales</taxon>
        <taxon>Bacillaceae</taxon>
        <taxon>Bacillus</taxon>
    </lineage>
</organism>
<feature type="transmembrane region" description="Helical" evidence="1">
    <location>
        <begin position="205"/>
        <end position="223"/>
    </location>
</feature>